<feature type="compositionally biased region" description="Polar residues" evidence="1">
    <location>
        <begin position="33"/>
        <end position="51"/>
    </location>
</feature>
<reference evidence="2 3" key="1">
    <citation type="journal article" date="2018" name="Front. Plant Sci.">
        <title>Red Clover (Trifolium pratense) and Zigzag Clover (T. medium) - A Picture of Genomic Similarities and Differences.</title>
        <authorList>
            <person name="Dluhosova J."/>
            <person name="Istvanek J."/>
            <person name="Nedelnik J."/>
            <person name="Repkova J."/>
        </authorList>
    </citation>
    <scope>NUCLEOTIDE SEQUENCE [LARGE SCALE GENOMIC DNA]</scope>
    <source>
        <strain evidence="3">cv. 10/8</strain>
        <tissue evidence="2">Leaf</tissue>
    </source>
</reference>
<evidence type="ECO:0000313" key="2">
    <source>
        <dbReference type="EMBL" id="MCI74032.1"/>
    </source>
</evidence>
<dbReference type="EMBL" id="LXQA010851671">
    <property type="protein sequence ID" value="MCI74032.1"/>
    <property type="molecule type" value="Genomic_DNA"/>
</dbReference>
<feature type="compositionally biased region" description="Basic and acidic residues" evidence="1">
    <location>
        <begin position="1"/>
        <end position="10"/>
    </location>
</feature>
<proteinExistence type="predicted"/>
<dbReference type="Proteomes" id="UP000265520">
    <property type="component" value="Unassembled WGS sequence"/>
</dbReference>
<comment type="caution">
    <text evidence="2">The sequence shown here is derived from an EMBL/GenBank/DDBJ whole genome shotgun (WGS) entry which is preliminary data.</text>
</comment>
<protein>
    <submittedName>
        <fullName evidence="2">Uncharacterized protein</fullName>
    </submittedName>
</protein>
<feature type="region of interest" description="Disordered" evidence="1">
    <location>
        <begin position="1"/>
        <end position="57"/>
    </location>
</feature>
<dbReference type="AlphaFoldDB" id="A0A392UKP0"/>
<evidence type="ECO:0000256" key="1">
    <source>
        <dbReference type="SAM" id="MobiDB-lite"/>
    </source>
</evidence>
<evidence type="ECO:0000313" key="3">
    <source>
        <dbReference type="Proteomes" id="UP000265520"/>
    </source>
</evidence>
<organism evidence="2 3">
    <name type="scientific">Trifolium medium</name>
    <dbReference type="NCBI Taxonomy" id="97028"/>
    <lineage>
        <taxon>Eukaryota</taxon>
        <taxon>Viridiplantae</taxon>
        <taxon>Streptophyta</taxon>
        <taxon>Embryophyta</taxon>
        <taxon>Tracheophyta</taxon>
        <taxon>Spermatophyta</taxon>
        <taxon>Magnoliopsida</taxon>
        <taxon>eudicotyledons</taxon>
        <taxon>Gunneridae</taxon>
        <taxon>Pentapetalae</taxon>
        <taxon>rosids</taxon>
        <taxon>fabids</taxon>
        <taxon>Fabales</taxon>
        <taxon>Fabaceae</taxon>
        <taxon>Papilionoideae</taxon>
        <taxon>50 kb inversion clade</taxon>
        <taxon>NPAAA clade</taxon>
        <taxon>Hologalegina</taxon>
        <taxon>IRL clade</taxon>
        <taxon>Trifolieae</taxon>
        <taxon>Trifolium</taxon>
    </lineage>
</organism>
<sequence>ISIEVPKRGESAPAEGDAADDFVNPAKKKRATRSSIGRSQLLQGGNSQSLTAEGDTVAQEHAEVVAEDLQVPRPVCCK</sequence>
<accession>A0A392UKP0</accession>
<feature type="non-terminal residue" evidence="2">
    <location>
        <position position="1"/>
    </location>
</feature>
<feature type="non-terminal residue" evidence="2">
    <location>
        <position position="78"/>
    </location>
</feature>
<name>A0A392UKP0_9FABA</name>
<keyword evidence="3" id="KW-1185">Reference proteome</keyword>